<dbReference type="PROSITE" id="PS51329">
    <property type="entry name" value="C_CAP_COFACTOR_C"/>
    <property type="match status" value="1"/>
</dbReference>
<dbReference type="HOGENOM" id="CLU_032612_0_0_1"/>
<evidence type="ECO:0000256" key="1">
    <source>
        <dbReference type="ARBA" id="ARBA00004496"/>
    </source>
</evidence>
<evidence type="ECO:0000259" key="7">
    <source>
        <dbReference type="PROSITE" id="PS51329"/>
    </source>
</evidence>
<dbReference type="Pfam" id="PF07986">
    <property type="entry name" value="TBCC"/>
    <property type="match status" value="1"/>
</dbReference>
<dbReference type="AlphaFoldDB" id="F8NR72"/>
<dbReference type="GO" id="GO:0015631">
    <property type="term" value="F:tubulin binding"/>
    <property type="evidence" value="ECO:0007669"/>
    <property type="project" value="InterPro"/>
</dbReference>
<evidence type="ECO:0000313" key="8">
    <source>
        <dbReference type="EMBL" id="EGO26719.1"/>
    </source>
</evidence>
<dbReference type="InterPro" id="IPR012945">
    <property type="entry name" value="Tubulin-bd_cofactor_C_dom"/>
</dbReference>
<dbReference type="InterPro" id="IPR038397">
    <property type="entry name" value="TBCC_N_sf"/>
</dbReference>
<proteinExistence type="inferred from homology"/>
<comment type="similarity">
    <text evidence="2">Belongs to the TBCC family.</text>
</comment>
<keyword evidence="4" id="KW-0007">Acetylation</keyword>
<sequence length="318" mass="35080">MSDLDTKWTFSQDFYHQFQATRSDLASRIDAAKSSPLPSAPVLSVVQELTIGLAGLAKSLTDATGSLPSYDQRQCELQLKTLEKSLDDLRTSVTPKHKFAFKRKVAAQPSKPGTDRSASIQTPDTKTSSTAPAFTISSHSHRYLKTDTLFTPENSTFQSEVSISDIEDCIVNLLPSKQLTVEISALHIQRLSSTVLLIPPIKGSVILHELSNCVVISACHQFRMHRSTSVDVYLAGASNPTIEHCTRIRFGTYPEAMQLSPDHQKNVQLSIQDFSHIRSSPSPNWSSLSGGEADKIWTQVATGDEEYLMNSLKEFLPV</sequence>
<feature type="domain" description="C-CAP/cofactor C-like" evidence="7">
    <location>
        <begin position="123"/>
        <end position="276"/>
    </location>
</feature>
<dbReference type="Proteomes" id="UP000008064">
    <property type="component" value="Unassembled WGS sequence"/>
</dbReference>
<dbReference type="Gene3D" id="1.20.58.1250">
    <property type="entry name" value="Tubulin Binding Cofactor C, N-terminal domain"/>
    <property type="match status" value="1"/>
</dbReference>
<evidence type="ECO:0000256" key="4">
    <source>
        <dbReference type="ARBA" id="ARBA00022990"/>
    </source>
</evidence>
<dbReference type="RefSeq" id="XP_007316892.1">
    <property type="nucleotide sequence ID" value="XM_007316830.1"/>
</dbReference>
<name>F8NR72_SERL9</name>
<dbReference type="PANTHER" id="PTHR15139:SF0">
    <property type="entry name" value="TUBULIN-SPECIFIC CHAPERONE C"/>
    <property type="match status" value="1"/>
</dbReference>
<gene>
    <name evidence="8" type="ORF">SERLADRAFT_464085</name>
</gene>
<dbReference type="InterPro" id="IPR016098">
    <property type="entry name" value="CAP/MinC_C"/>
</dbReference>
<feature type="region of interest" description="Disordered" evidence="6">
    <location>
        <begin position="103"/>
        <end position="132"/>
    </location>
</feature>
<evidence type="ECO:0000256" key="5">
    <source>
        <dbReference type="ARBA" id="ARBA00026055"/>
    </source>
</evidence>
<organism>
    <name type="scientific">Serpula lacrymans var. lacrymans (strain S7.9)</name>
    <name type="common">Dry rot fungus</name>
    <dbReference type="NCBI Taxonomy" id="578457"/>
    <lineage>
        <taxon>Eukaryota</taxon>
        <taxon>Fungi</taxon>
        <taxon>Dikarya</taxon>
        <taxon>Basidiomycota</taxon>
        <taxon>Agaricomycotina</taxon>
        <taxon>Agaricomycetes</taxon>
        <taxon>Agaricomycetidae</taxon>
        <taxon>Boletales</taxon>
        <taxon>Coniophorineae</taxon>
        <taxon>Serpulaceae</taxon>
        <taxon>Serpula</taxon>
    </lineage>
</organism>
<dbReference type="PANTHER" id="PTHR15139">
    <property type="entry name" value="TUBULIN FOLDING COFACTOR C"/>
    <property type="match status" value="1"/>
</dbReference>
<keyword evidence="3" id="KW-0963">Cytoplasm</keyword>
<comment type="subunit">
    <text evidence="5">Supercomplex made of cofactors A to E. Cofactors A and D function by capturing and stabilizing tubulin in a quasi-native conformation. Cofactor E binds to the cofactor D-tubulin complex; interaction with cofactor C then causes the release of tubulin polypeptides that are committed to the native state.</text>
</comment>
<dbReference type="Pfam" id="PF16752">
    <property type="entry name" value="TBCC_N"/>
    <property type="match status" value="1"/>
</dbReference>
<evidence type="ECO:0000256" key="6">
    <source>
        <dbReference type="SAM" id="MobiDB-lite"/>
    </source>
</evidence>
<dbReference type="GO" id="GO:0005737">
    <property type="term" value="C:cytoplasm"/>
    <property type="evidence" value="ECO:0007669"/>
    <property type="project" value="UniProtKB-SubCell"/>
</dbReference>
<dbReference type="InterPro" id="IPR017901">
    <property type="entry name" value="C-CAP_CF_C-like"/>
</dbReference>
<feature type="compositionally biased region" description="Polar residues" evidence="6">
    <location>
        <begin position="116"/>
        <end position="132"/>
    </location>
</feature>
<evidence type="ECO:0000256" key="3">
    <source>
        <dbReference type="ARBA" id="ARBA00022490"/>
    </source>
</evidence>
<dbReference type="Gene3D" id="2.160.20.70">
    <property type="match status" value="1"/>
</dbReference>
<dbReference type="InterPro" id="IPR031925">
    <property type="entry name" value="TBCC_N"/>
</dbReference>
<accession>F8NR72</accession>
<dbReference type="OrthoDB" id="194775at2759"/>
<protein>
    <recommendedName>
        <fullName evidence="7">C-CAP/cofactor C-like domain-containing protein</fullName>
    </recommendedName>
</protein>
<dbReference type="GO" id="GO:0007023">
    <property type="term" value="P:post-chaperonin tubulin folding pathway"/>
    <property type="evidence" value="ECO:0007669"/>
    <property type="project" value="InterPro"/>
</dbReference>
<dbReference type="InterPro" id="IPR027684">
    <property type="entry name" value="TBCC"/>
</dbReference>
<reference evidence="8" key="1">
    <citation type="submission" date="2011-04" db="EMBL/GenBank/DDBJ databases">
        <title>Evolution of plant cell wall degrading machinery underlies the functional diversity of forest fungi.</title>
        <authorList>
            <consortium name="US DOE Joint Genome Institute (JGI-PGF)"/>
            <person name="Eastwood D.C."/>
            <person name="Floudas D."/>
            <person name="Binder M."/>
            <person name="Majcherczyk A."/>
            <person name="Schneider P."/>
            <person name="Aerts A."/>
            <person name="Asiegbu F.O."/>
            <person name="Baker S.E."/>
            <person name="Barry K."/>
            <person name="Bendiksby M."/>
            <person name="Blumentritt M."/>
            <person name="Coutinho P.M."/>
            <person name="Cullen D."/>
            <person name="Cullen D."/>
            <person name="Gathman A."/>
            <person name="Goodell B."/>
            <person name="Henrissat B."/>
            <person name="Ihrmark K."/>
            <person name="Kauserud H."/>
            <person name="Kohler A."/>
            <person name="LaButti K."/>
            <person name="Lapidus A."/>
            <person name="Lavin J.L."/>
            <person name="Lee Y.-H."/>
            <person name="Lindquist E."/>
            <person name="Lilly W."/>
            <person name="Lucas S."/>
            <person name="Morin E."/>
            <person name="Murat C."/>
            <person name="Oguiza J.A."/>
            <person name="Park J."/>
            <person name="Pisabarro A.G."/>
            <person name="Riley R."/>
            <person name="Rosling A."/>
            <person name="Salamov A."/>
            <person name="Schmidt O."/>
            <person name="Schmutz J."/>
            <person name="Skrede I."/>
            <person name="Stenlid J."/>
            <person name="Wiebenga A."/>
            <person name="Xie X."/>
            <person name="Kues U."/>
            <person name="Hibbett D.S."/>
            <person name="Hoffmeister D."/>
            <person name="Hogberg N."/>
            <person name="Martin F."/>
            <person name="Grigoriev I.V."/>
            <person name="Watkinson S.C."/>
        </authorList>
    </citation>
    <scope>NUCLEOTIDE SEQUENCE</scope>
    <source>
        <strain evidence="8">S7.9</strain>
    </source>
</reference>
<dbReference type="GO" id="GO:0007021">
    <property type="term" value="P:tubulin complex assembly"/>
    <property type="evidence" value="ECO:0007669"/>
    <property type="project" value="TreeGrafter"/>
</dbReference>
<comment type="subcellular location">
    <subcellularLocation>
        <location evidence="1">Cytoplasm</location>
    </subcellularLocation>
</comment>
<evidence type="ECO:0000256" key="2">
    <source>
        <dbReference type="ARBA" id="ARBA00008848"/>
    </source>
</evidence>
<dbReference type="KEGG" id="sla:SERLADRAFT_464085"/>
<dbReference type="GeneID" id="18818681"/>
<dbReference type="EMBL" id="GL945432">
    <property type="protein sequence ID" value="EGO26719.1"/>
    <property type="molecule type" value="Genomic_DNA"/>
</dbReference>